<dbReference type="SUPFAM" id="SSF52172">
    <property type="entry name" value="CheY-like"/>
    <property type="match status" value="1"/>
</dbReference>
<dbReference type="Proteomes" id="UP000285776">
    <property type="component" value="Unassembled WGS sequence"/>
</dbReference>
<reference evidence="1 2" key="1">
    <citation type="submission" date="2018-08" db="EMBL/GenBank/DDBJ databases">
        <title>A genome reference for cultivated species of the human gut microbiota.</title>
        <authorList>
            <person name="Zou Y."/>
            <person name="Xue W."/>
            <person name="Luo G."/>
        </authorList>
    </citation>
    <scope>NUCLEOTIDE SEQUENCE [LARGE SCALE GENOMIC DNA]</scope>
    <source>
        <strain evidence="1 2">AF10-17</strain>
    </source>
</reference>
<dbReference type="EMBL" id="QSAV01000080">
    <property type="protein sequence ID" value="RGW73858.1"/>
    <property type="molecule type" value="Genomic_DNA"/>
</dbReference>
<dbReference type="Gene3D" id="3.40.50.2300">
    <property type="match status" value="1"/>
</dbReference>
<organism evidence="1 2">
    <name type="scientific">Segatella copri</name>
    <dbReference type="NCBI Taxonomy" id="165179"/>
    <lineage>
        <taxon>Bacteria</taxon>
        <taxon>Pseudomonadati</taxon>
        <taxon>Bacteroidota</taxon>
        <taxon>Bacteroidia</taxon>
        <taxon>Bacteroidales</taxon>
        <taxon>Prevotellaceae</taxon>
        <taxon>Segatella</taxon>
    </lineage>
</organism>
<comment type="caution">
    <text evidence="1">The sequence shown here is derived from an EMBL/GenBank/DDBJ whole genome shotgun (WGS) entry which is preliminary data.</text>
</comment>
<dbReference type="RefSeq" id="WP_118155368.1">
    <property type="nucleotide sequence ID" value="NZ_QSAV01000080.1"/>
</dbReference>
<evidence type="ECO:0000313" key="1">
    <source>
        <dbReference type="EMBL" id="RGW73858.1"/>
    </source>
</evidence>
<sequence>MKILTIENEYASILPVFSAIECMVFKEELDKQYCDKSQDIPWEVLNTFDAIFIDISLATRSNLDGYGILEKIKKEYPSLLPKVAIITGNDKISEMLKERKLDDCHIRIFEKPLRYKEIAAFIKQSS</sequence>
<dbReference type="AlphaFoldDB" id="A0AA92W951"/>
<gene>
    <name evidence="1" type="ORF">DWV53_14755</name>
</gene>
<evidence type="ECO:0008006" key="3">
    <source>
        <dbReference type="Google" id="ProtNLM"/>
    </source>
</evidence>
<proteinExistence type="predicted"/>
<accession>A0AA92W951</accession>
<evidence type="ECO:0000313" key="2">
    <source>
        <dbReference type="Proteomes" id="UP000285776"/>
    </source>
</evidence>
<protein>
    <recommendedName>
        <fullName evidence="3">Response regulatory domain-containing protein</fullName>
    </recommendedName>
</protein>
<dbReference type="InterPro" id="IPR011006">
    <property type="entry name" value="CheY-like_superfamily"/>
</dbReference>
<name>A0AA92W951_9BACT</name>